<organism evidence="4 5">
    <name type="scientific">Nonomuraea polychroma</name>
    <dbReference type="NCBI Taxonomy" id="46176"/>
    <lineage>
        <taxon>Bacteria</taxon>
        <taxon>Bacillati</taxon>
        <taxon>Actinomycetota</taxon>
        <taxon>Actinomycetes</taxon>
        <taxon>Streptosporangiales</taxon>
        <taxon>Streptosporangiaceae</taxon>
        <taxon>Nonomuraea</taxon>
    </lineage>
</organism>
<dbReference type="OrthoDB" id="9813348at2"/>
<dbReference type="EMBL" id="SAUN01000001">
    <property type="protein sequence ID" value="RVX38641.1"/>
    <property type="molecule type" value="Genomic_DNA"/>
</dbReference>
<dbReference type="PANTHER" id="PTHR43260">
    <property type="entry name" value="3-KETOSTEROID-DELTA-1-DEHYDROGENASE"/>
    <property type="match status" value="1"/>
</dbReference>
<evidence type="ECO:0000313" key="4">
    <source>
        <dbReference type="EMBL" id="RVX38641.1"/>
    </source>
</evidence>
<dbReference type="Gene3D" id="3.50.50.60">
    <property type="entry name" value="FAD/NAD(P)-binding domain"/>
    <property type="match status" value="1"/>
</dbReference>
<evidence type="ECO:0000259" key="3">
    <source>
        <dbReference type="Pfam" id="PF00890"/>
    </source>
</evidence>
<dbReference type="InterPro" id="IPR014614">
    <property type="entry name" value="KsdD_DH"/>
</dbReference>
<keyword evidence="2" id="KW-0560">Oxidoreductase</keyword>
<dbReference type="Proteomes" id="UP000284824">
    <property type="component" value="Unassembled WGS sequence"/>
</dbReference>
<dbReference type="Pfam" id="PF00890">
    <property type="entry name" value="FAD_binding_2"/>
    <property type="match status" value="1"/>
</dbReference>
<feature type="domain" description="FAD-dependent oxidoreductase 2 FAD-binding" evidence="3">
    <location>
        <begin position="4"/>
        <end position="534"/>
    </location>
</feature>
<dbReference type="InterPro" id="IPR003953">
    <property type="entry name" value="FAD-dep_OxRdtase_2_FAD-bd"/>
</dbReference>
<sequence length="550" mass="59662">MNADVIVVGAGLAGLVATCELAERGKKVLLLDQENAANLGGQAHWSFGGLFLVNSPEQRRLGVRDSFELAWSDWQGSAGFDRLEDEDCWAVQWARAYVEFASGEKRAWLDRLGVRLLPTVGWAERGGLRADGHGNSVPRFHVAWGTGPGVLEPFVRRVRQAAAEGLVTFRHRHRVDELVVSGGAVQGVRGTLLAADDSPRGVPSSREPVGEFELTAPAVIVTSGGIGGDHDLVRRHWPERLGPAPESMLTGVPAHVDGRMLEITAHAGARLVNRDRMWHYTEGVRNWDPIWPGHGIRILPGPSSLWLDARGRRLPDPCLPGYDTTSTLRHLRSTGHDHSWFVLTQKIIEKEFALSGSEQNPDITRKDRRAFLKERLVGKGAPAPVEAFKRHGADFVVASTVEELVAAMNELTKEPLLDPVLVRRQIVARDLQLANPYSKDAQIQGIRNARRYVGDRLGRVATPHRILDPAAGPLIGVMLHVLTRKTLGGIQTDLDSRALGRDGRPVEGLFAAGEVAGFGGGGVHGYNALEGTFLGGCLFSGRQAGRAAAG</sequence>
<accession>A0A438LZ06</accession>
<reference evidence="4 5" key="1">
    <citation type="submission" date="2019-01" db="EMBL/GenBank/DDBJ databases">
        <title>Sequencing the genomes of 1000 actinobacteria strains.</title>
        <authorList>
            <person name="Klenk H.-P."/>
        </authorList>
    </citation>
    <scope>NUCLEOTIDE SEQUENCE [LARGE SCALE GENOMIC DNA]</scope>
    <source>
        <strain evidence="4 5">DSM 43925</strain>
    </source>
</reference>
<dbReference type="RefSeq" id="WP_127931252.1">
    <property type="nucleotide sequence ID" value="NZ_SAUN01000001.1"/>
</dbReference>
<gene>
    <name evidence="4" type="ORF">EDD27_0963</name>
</gene>
<dbReference type="AlphaFoldDB" id="A0A438LZ06"/>
<evidence type="ECO:0000313" key="5">
    <source>
        <dbReference type="Proteomes" id="UP000284824"/>
    </source>
</evidence>
<dbReference type="NCBIfam" id="NF009472">
    <property type="entry name" value="PRK12834.1"/>
    <property type="match status" value="1"/>
</dbReference>
<evidence type="ECO:0000256" key="1">
    <source>
        <dbReference type="ARBA" id="ARBA00022630"/>
    </source>
</evidence>
<dbReference type="PIRSF" id="PIRSF036654">
    <property type="entry name" value="UCP036654"/>
    <property type="match status" value="1"/>
</dbReference>
<dbReference type="InterPro" id="IPR036188">
    <property type="entry name" value="FAD/NAD-bd_sf"/>
</dbReference>
<proteinExistence type="predicted"/>
<comment type="caution">
    <text evidence="4">The sequence shown here is derived from an EMBL/GenBank/DDBJ whole genome shotgun (WGS) entry which is preliminary data.</text>
</comment>
<dbReference type="PANTHER" id="PTHR43260:SF1">
    <property type="entry name" value="KSDD-LIKE STEROID DEHYDROGENASE RV0785"/>
    <property type="match status" value="1"/>
</dbReference>
<keyword evidence="5" id="KW-1185">Reference proteome</keyword>
<dbReference type="Gene3D" id="3.90.700.10">
    <property type="entry name" value="Succinate dehydrogenase/fumarate reductase flavoprotein, catalytic domain"/>
    <property type="match status" value="1"/>
</dbReference>
<dbReference type="SUPFAM" id="SSF51905">
    <property type="entry name" value="FAD/NAD(P)-binding domain"/>
    <property type="match status" value="1"/>
</dbReference>
<dbReference type="InterPro" id="IPR027477">
    <property type="entry name" value="Succ_DH/fumarate_Rdtase_cat_sf"/>
</dbReference>
<dbReference type="GO" id="GO:0033765">
    <property type="term" value="F:steroid dehydrogenase activity, acting on the CH-CH group of donors"/>
    <property type="evidence" value="ECO:0007669"/>
    <property type="project" value="UniProtKB-ARBA"/>
</dbReference>
<name>A0A438LZ06_9ACTN</name>
<keyword evidence="1" id="KW-0285">Flavoprotein</keyword>
<protein>
    <recommendedName>
        <fullName evidence="3">FAD-dependent oxidoreductase 2 FAD-binding domain-containing protein</fullName>
    </recommendedName>
</protein>
<evidence type="ECO:0000256" key="2">
    <source>
        <dbReference type="ARBA" id="ARBA00023002"/>
    </source>
</evidence>